<evidence type="ECO:0000256" key="4">
    <source>
        <dbReference type="ARBA" id="ARBA00023136"/>
    </source>
</evidence>
<feature type="transmembrane region" description="Helical" evidence="5">
    <location>
        <begin position="339"/>
        <end position="362"/>
    </location>
</feature>
<keyword evidence="2 5" id="KW-0812">Transmembrane</keyword>
<gene>
    <name evidence="7" type="ORF">GM51_4755</name>
</gene>
<feature type="transmembrane region" description="Helical" evidence="5">
    <location>
        <begin position="53"/>
        <end position="74"/>
    </location>
</feature>
<dbReference type="GO" id="GO:0016020">
    <property type="term" value="C:membrane"/>
    <property type="evidence" value="ECO:0007669"/>
    <property type="project" value="UniProtKB-SubCell"/>
</dbReference>
<proteinExistence type="predicted"/>
<feature type="transmembrane region" description="Helical" evidence="5">
    <location>
        <begin position="263"/>
        <end position="282"/>
    </location>
</feature>
<accession>A0A094R1G9</accession>
<comment type="caution">
    <text evidence="7">The sequence shown here is derived from an EMBL/GenBank/DDBJ whole genome shotgun (WGS) entry which is preliminary data.</text>
</comment>
<reference evidence="7" key="1">
    <citation type="submission" date="2014-06" db="EMBL/GenBank/DDBJ databases">
        <title>Key roles for freshwater Actinobacteria revealed by deep metagenomic sequencing.</title>
        <authorList>
            <person name="Ghai R."/>
            <person name="Mizuno C.M."/>
            <person name="Picazo A."/>
            <person name="Camacho A."/>
            <person name="Rodriguez-Valera F."/>
        </authorList>
    </citation>
    <scope>NUCLEOTIDE SEQUENCE</scope>
</reference>
<feature type="transmembrane region" description="Helical" evidence="5">
    <location>
        <begin position="409"/>
        <end position="424"/>
    </location>
</feature>
<evidence type="ECO:0000256" key="2">
    <source>
        <dbReference type="ARBA" id="ARBA00022692"/>
    </source>
</evidence>
<feature type="transmembrane region" description="Helical" evidence="5">
    <location>
        <begin position="138"/>
        <end position="163"/>
    </location>
</feature>
<dbReference type="Pfam" id="PF04932">
    <property type="entry name" value="Wzy_C"/>
    <property type="match status" value="1"/>
</dbReference>
<evidence type="ECO:0000256" key="1">
    <source>
        <dbReference type="ARBA" id="ARBA00004141"/>
    </source>
</evidence>
<keyword evidence="3 5" id="KW-1133">Transmembrane helix</keyword>
<evidence type="ECO:0000256" key="5">
    <source>
        <dbReference type="SAM" id="Phobius"/>
    </source>
</evidence>
<evidence type="ECO:0000313" key="7">
    <source>
        <dbReference type="EMBL" id="KGA20881.1"/>
    </source>
</evidence>
<feature type="domain" description="O-antigen ligase-related" evidence="6">
    <location>
        <begin position="219"/>
        <end position="356"/>
    </location>
</feature>
<evidence type="ECO:0000259" key="6">
    <source>
        <dbReference type="Pfam" id="PF04932"/>
    </source>
</evidence>
<dbReference type="PANTHER" id="PTHR37422">
    <property type="entry name" value="TEICHURONIC ACID BIOSYNTHESIS PROTEIN TUAE"/>
    <property type="match status" value="1"/>
</dbReference>
<protein>
    <recommendedName>
        <fullName evidence="6">O-antigen ligase-related domain-containing protein</fullName>
    </recommendedName>
</protein>
<feature type="transmembrane region" description="Helical" evidence="5">
    <location>
        <begin position="110"/>
        <end position="131"/>
    </location>
</feature>
<feature type="transmembrane region" description="Helical" evidence="5">
    <location>
        <begin position="183"/>
        <end position="206"/>
    </location>
</feature>
<feature type="transmembrane region" description="Helical" evidence="5">
    <location>
        <begin position="86"/>
        <end position="104"/>
    </location>
</feature>
<organism evidence="7">
    <name type="scientific">freshwater metagenome</name>
    <dbReference type="NCBI Taxonomy" id="449393"/>
    <lineage>
        <taxon>unclassified sequences</taxon>
        <taxon>metagenomes</taxon>
        <taxon>ecological metagenomes</taxon>
    </lineage>
</organism>
<dbReference type="PANTHER" id="PTHR37422:SF13">
    <property type="entry name" value="LIPOPOLYSACCHARIDE BIOSYNTHESIS PROTEIN PA4999-RELATED"/>
    <property type="match status" value="1"/>
</dbReference>
<sequence length="435" mass="49222">MASRNQVKNFERIYSFIASPSSLLVHFLAWQVIVISIYLASREREKFEPLLSNGLYLGVVAISTLFLTAHLFFIRTDKKFDKQDKIYLTVFSAPIAILYLSMFINRDFISMQSLTLLFILFLPITIWKTIFSKKDTDIFLKVVFSFAVLNSIFSILQVLSIIPVAQINSRDLIIGAIDRPTGLLFNAFAMSYAAIISLSIGLVLMMKKSKQKIYEMSIVVSSIISLVLSGTRTSIWLGLLIAISIISIKKIKNLKDVKIYIPLVLIFLGVGAPFLLLVLGHVTGNNEWATLNGRTQMWSCVTEKADNFIPIGVGLDEAFPPKFCAESGWFSNLRHPENMFLLAFVESGPIGFAAYVVLFVFAVIKSFAALNKRVILPLAITLIFLLSNLIYVSLFHYLPFLPGRPADRGLFNFYIFYLIWIWVMKESKNQLEKKV</sequence>
<comment type="subcellular location">
    <subcellularLocation>
        <location evidence="1">Membrane</location>
        <topology evidence="1">Multi-pass membrane protein</topology>
    </subcellularLocation>
</comment>
<dbReference type="AlphaFoldDB" id="A0A094R1G9"/>
<feature type="transmembrane region" description="Helical" evidence="5">
    <location>
        <begin position="21"/>
        <end position="41"/>
    </location>
</feature>
<dbReference type="EMBL" id="JNSL01000019">
    <property type="protein sequence ID" value="KGA20881.1"/>
    <property type="molecule type" value="Genomic_DNA"/>
</dbReference>
<evidence type="ECO:0000256" key="3">
    <source>
        <dbReference type="ARBA" id="ARBA00022989"/>
    </source>
</evidence>
<dbReference type="InterPro" id="IPR051533">
    <property type="entry name" value="WaaL-like"/>
</dbReference>
<feature type="transmembrane region" description="Helical" evidence="5">
    <location>
        <begin position="374"/>
        <end position="397"/>
    </location>
</feature>
<keyword evidence="4 5" id="KW-0472">Membrane</keyword>
<name>A0A094R1G9_9ZZZZ</name>
<dbReference type="InterPro" id="IPR007016">
    <property type="entry name" value="O-antigen_ligase-rel_domated"/>
</dbReference>